<dbReference type="GO" id="GO:0015616">
    <property type="term" value="F:DNA translocase activity"/>
    <property type="evidence" value="ECO:0007669"/>
    <property type="project" value="TreeGrafter"/>
</dbReference>
<feature type="non-terminal residue" evidence="2">
    <location>
        <position position="705"/>
    </location>
</feature>
<dbReference type="GO" id="GO:0035091">
    <property type="term" value="F:phosphatidylinositol binding"/>
    <property type="evidence" value="ECO:0007669"/>
    <property type="project" value="InterPro"/>
</dbReference>
<dbReference type="GO" id="GO:0005634">
    <property type="term" value="C:nucleus"/>
    <property type="evidence" value="ECO:0007669"/>
    <property type="project" value="TreeGrafter"/>
</dbReference>
<dbReference type="AlphaFoldDB" id="A0A812PH95"/>
<reference evidence="2" key="1">
    <citation type="submission" date="2021-02" db="EMBL/GenBank/DDBJ databases">
        <authorList>
            <person name="Dougan E. K."/>
            <person name="Rhodes N."/>
            <person name="Thang M."/>
            <person name="Chan C."/>
        </authorList>
    </citation>
    <scope>NUCLEOTIDE SEQUENCE</scope>
</reference>
<dbReference type="GO" id="GO:0045003">
    <property type="term" value="P:double-strand break repair via synthesis-dependent strand annealing"/>
    <property type="evidence" value="ECO:0007669"/>
    <property type="project" value="TreeGrafter"/>
</dbReference>
<dbReference type="InterPro" id="IPR036871">
    <property type="entry name" value="PX_dom_sf"/>
</dbReference>
<protein>
    <submittedName>
        <fullName evidence="2">DNAJB6 protein</fullName>
    </submittedName>
</protein>
<dbReference type="SUPFAM" id="SSF52540">
    <property type="entry name" value="P-loop containing nucleoside triphosphate hydrolases"/>
    <property type="match status" value="1"/>
</dbReference>
<evidence type="ECO:0000259" key="1">
    <source>
        <dbReference type="Pfam" id="PF00787"/>
    </source>
</evidence>
<dbReference type="EMBL" id="CAJNJA010014474">
    <property type="protein sequence ID" value="CAE7343155.1"/>
    <property type="molecule type" value="Genomic_DNA"/>
</dbReference>
<gene>
    <name evidence="2" type="primary">DNAJB6</name>
    <name evidence="2" type="ORF">SNEC2469_LOCUS8862</name>
</gene>
<feature type="domain" description="PX" evidence="1">
    <location>
        <begin position="434"/>
        <end position="470"/>
    </location>
</feature>
<dbReference type="GO" id="GO:0007131">
    <property type="term" value="P:reciprocal meiotic recombination"/>
    <property type="evidence" value="ECO:0007669"/>
    <property type="project" value="TreeGrafter"/>
</dbReference>
<dbReference type="InterPro" id="IPR027417">
    <property type="entry name" value="P-loop_NTPase"/>
</dbReference>
<dbReference type="PANTHER" id="PTHR45629">
    <property type="entry name" value="SNF2/RAD54 FAMILY MEMBER"/>
    <property type="match status" value="1"/>
</dbReference>
<dbReference type="Proteomes" id="UP000601435">
    <property type="component" value="Unassembled WGS sequence"/>
</dbReference>
<organism evidence="2 3">
    <name type="scientific">Symbiodinium necroappetens</name>
    <dbReference type="NCBI Taxonomy" id="1628268"/>
    <lineage>
        <taxon>Eukaryota</taxon>
        <taxon>Sar</taxon>
        <taxon>Alveolata</taxon>
        <taxon>Dinophyceae</taxon>
        <taxon>Suessiales</taxon>
        <taxon>Symbiodiniaceae</taxon>
        <taxon>Symbiodinium</taxon>
    </lineage>
</organism>
<keyword evidence="3" id="KW-1185">Reference proteome</keyword>
<sequence>MKELEEMTDQYMLRREDNCHRADLPPKTEQWAFIPLRPDEDEQYRKVLAQPFSDAPAAAFKRMHELRGILAGGASSKLERLRDMILGMEEEDEAVVVSGRIDGSTTTSSRMANIDAFNTEANWKLFLLAKASRRIWRPGQRRACTFLSISQNTIEEKILLRACSKQGCWPLCPAIASRQELRRVFEYPVPTLWSALDGEAQGTAWINGVAWKAMQLPIGLVMTKCAGLAQDSQQQPSAANMLSASTPSCSAKKPAKKRVRVASQEFVKKNKYMYTSGVYSSTCVAEEAFDEMDESFVGGAKKRGQLSAEATVIRDAQGEEDTQKYDYFETILHVRSQNLTCDGEVHLNGATVEGLVEEIGHIVNDSLRSAALQSAATERLAEQNRQIAARNKGMPKGSPAAAAAPLYRGYTQAQYGTSGTAPAGIDCRAALLVASFVEARRAGLEEFLHRCLRIPQLSKECPIFLRFLESAGEGDGISLEELRRSFDGRSIAEMCGTFQTAFADQLARLESPPDDSKLSDAKSFLEAHVVKLRDLTVALRDACDAQKHATALASTAQARFASVSSSDTADAARKPRSIIAAALKQQDEVFQEAPGFHYDLLLAAAERELDETEAMQEALLGLGALHQRLVDAQQKRVFVEVEQKRLSSRTDSGEPSALGKLFGKRDKTTKLEDLASQHAQSLEDAKYAEEWYASARVIAISRELD</sequence>
<dbReference type="OrthoDB" id="430172at2759"/>
<dbReference type="Pfam" id="PF00787">
    <property type="entry name" value="PX"/>
    <property type="match status" value="1"/>
</dbReference>
<evidence type="ECO:0000313" key="3">
    <source>
        <dbReference type="Proteomes" id="UP000601435"/>
    </source>
</evidence>
<dbReference type="SUPFAM" id="SSF64268">
    <property type="entry name" value="PX domain"/>
    <property type="match status" value="1"/>
</dbReference>
<dbReference type="PANTHER" id="PTHR45629:SF7">
    <property type="entry name" value="DNA EXCISION REPAIR PROTEIN ERCC-6-RELATED"/>
    <property type="match status" value="1"/>
</dbReference>
<name>A0A812PH95_9DINO</name>
<dbReference type="InterPro" id="IPR050496">
    <property type="entry name" value="SNF2_RAD54_helicase_repair"/>
</dbReference>
<evidence type="ECO:0000313" key="2">
    <source>
        <dbReference type="EMBL" id="CAE7343155.1"/>
    </source>
</evidence>
<accession>A0A812PH95</accession>
<proteinExistence type="predicted"/>
<dbReference type="Gene3D" id="3.30.1520.10">
    <property type="entry name" value="Phox-like domain"/>
    <property type="match status" value="1"/>
</dbReference>
<comment type="caution">
    <text evidence="2">The sequence shown here is derived from an EMBL/GenBank/DDBJ whole genome shotgun (WGS) entry which is preliminary data.</text>
</comment>
<dbReference type="InterPro" id="IPR001683">
    <property type="entry name" value="PX_dom"/>
</dbReference>